<name>A0A8S5S9B5_9CAUD</name>
<dbReference type="EMBL" id="BK032557">
    <property type="protein sequence ID" value="DAF47636.1"/>
    <property type="molecule type" value="Genomic_DNA"/>
</dbReference>
<reference evidence="2" key="1">
    <citation type="journal article" date="2021" name="Proc. Natl. Acad. Sci. U.S.A.">
        <title>A Catalog of Tens of Thousands of Viruses from Human Metagenomes Reveals Hidden Associations with Chronic Diseases.</title>
        <authorList>
            <person name="Tisza M.J."/>
            <person name="Buck C.B."/>
        </authorList>
    </citation>
    <scope>NUCLEOTIDE SEQUENCE</scope>
    <source>
        <strain evidence="2">CtByu2</strain>
    </source>
</reference>
<organism evidence="2">
    <name type="scientific">Myoviridae sp. ctByu2</name>
    <dbReference type="NCBI Taxonomy" id="2827668"/>
    <lineage>
        <taxon>Viruses</taxon>
        <taxon>Duplodnaviria</taxon>
        <taxon>Heunggongvirae</taxon>
        <taxon>Uroviricota</taxon>
        <taxon>Caudoviricetes</taxon>
    </lineage>
</organism>
<evidence type="ECO:0000256" key="1">
    <source>
        <dbReference type="SAM" id="MobiDB-lite"/>
    </source>
</evidence>
<proteinExistence type="predicted"/>
<protein>
    <submittedName>
        <fullName evidence="2">Uncharacterized protein</fullName>
    </submittedName>
</protein>
<evidence type="ECO:0000313" key="2">
    <source>
        <dbReference type="EMBL" id="DAF47636.1"/>
    </source>
</evidence>
<accession>A0A8S5S9B5</accession>
<feature type="region of interest" description="Disordered" evidence="1">
    <location>
        <begin position="206"/>
        <end position="250"/>
    </location>
</feature>
<sequence length="250" mass="27523">MLDENIKKRISLITEAGDDIDDLKDCVCSFFEKGGCSDCIGCPKDEDSVLGCRDYYLEKIKMNPMELWSEDFDKQVVLSRDKISVDSLAGIGLNCDSCIMYDKCPYYKKGYSCAIDWVGSNKPGTPAEFMDFLVSTQYERVKRAVVIEKIDGGVPDANLSGELDRLQSLVLGRVDMDRAKFSVSVEASGPSSAAKSGGILAAIFGKSTPSEPEPLAIAEKPESRSDITDITEYEPVEEPVKVKRRKRGAE</sequence>